<dbReference type="PANTHER" id="PTHR45953">
    <property type="entry name" value="IDURONATE 2-SULFATASE"/>
    <property type="match status" value="1"/>
</dbReference>
<evidence type="ECO:0000256" key="1">
    <source>
        <dbReference type="ARBA" id="ARBA00008779"/>
    </source>
</evidence>
<dbReference type="GO" id="GO:0008484">
    <property type="term" value="F:sulfuric ester hydrolase activity"/>
    <property type="evidence" value="ECO:0007669"/>
    <property type="project" value="TreeGrafter"/>
</dbReference>
<dbReference type="OrthoDB" id="160733at2"/>
<dbReference type="EMBL" id="VIGC01000015">
    <property type="protein sequence ID" value="TQE95276.1"/>
    <property type="molecule type" value="Genomic_DNA"/>
</dbReference>
<evidence type="ECO:0000256" key="2">
    <source>
        <dbReference type="ARBA" id="ARBA00022723"/>
    </source>
</evidence>
<evidence type="ECO:0000313" key="6">
    <source>
        <dbReference type="Proteomes" id="UP000317371"/>
    </source>
</evidence>
<keyword evidence="3 5" id="KW-0378">Hydrolase</keyword>
<proteinExistence type="inferred from homology"/>
<reference evidence="5 6" key="1">
    <citation type="submission" date="2019-06" db="EMBL/GenBank/DDBJ databases">
        <title>Genome sequence of Litorilinea aerophila BAA-2444.</title>
        <authorList>
            <person name="Maclea K.S."/>
            <person name="Maurais E.G."/>
            <person name="Iannazzi L.C."/>
        </authorList>
    </citation>
    <scope>NUCLEOTIDE SEQUENCE [LARGE SCALE GENOMIC DNA]</scope>
    <source>
        <strain evidence="5 6">ATCC BAA-2444</strain>
    </source>
</reference>
<dbReference type="InParanoid" id="A0A540VET8"/>
<comment type="similarity">
    <text evidence="1">Belongs to the sulfatase family.</text>
</comment>
<dbReference type="PROSITE" id="PS00523">
    <property type="entry name" value="SULFATASE_1"/>
    <property type="match status" value="1"/>
</dbReference>
<comment type="caution">
    <text evidence="5">The sequence shown here is derived from an EMBL/GenBank/DDBJ whole genome shotgun (WGS) entry which is preliminary data.</text>
</comment>
<dbReference type="GO" id="GO:0016740">
    <property type="term" value="F:transferase activity"/>
    <property type="evidence" value="ECO:0007669"/>
    <property type="project" value="UniProtKB-KW"/>
</dbReference>
<accession>A0A540VET8</accession>
<feature type="domain" description="Sulfatase N-terminal" evidence="4">
    <location>
        <begin position="6"/>
        <end position="365"/>
    </location>
</feature>
<dbReference type="Pfam" id="PF00884">
    <property type="entry name" value="Sulfatase"/>
    <property type="match status" value="1"/>
</dbReference>
<dbReference type="InterPro" id="IPR000917">
    <property type="entry name" value="Sulfatase_N"/>
</dbReference>
<evidence type="ECO:0000313" key="5">
    <source>
        <dbReference type="EMBL" id="TQE95276.1"/>
    </source>
</evidence>
<keyword evidence="2" id="KW-0479">Metal-binding</keyword>
<evidence type="ECO:0000259" key="4">
    <source>
        <dbReference type="Pfam" id="PF00884"/>
    </source>
</evidence>
<dbReference type="InterPro" id="IPR024607">
    <property type="entry name" value="Sulfatase_CS"/>
</dbReference>
<name>A0A540VET8_9CHLR</name>
<dbReference type="GO" id="GO:0005737">
    <property type="term" value="C:cytoplasm"/>
    <property type="evidence" value="ECO:0007669"/>
    <property type="project" value="TreeGrafter"/>
</dbReference>
<organism evidence="5 6">
    <name type="scientific">Litorilinea aerophila</name>
    <dbReference type="NCBI Taxonomy" id="1204385"/>
    <lineage>
        <taxon>Bacteria</taxon>
        <taxon>Bacillati</taxon>
        <taxon>Chloroflexota</taxon>
        <taxon>Caldilineae</taxon>
        <taxon>Caldilineales</taxon>
        <taxon>Caldilineaceae</taxon>
        <taxon>Litorilinea</taxon>
    </lineage>
</organism>
<gene>
    <name evidence="5" type="ORF">FKZ61_12955</name>
</gene>
<keyword evidence="6" id="KW-1185">Reference proteome</keyword>
<dbReference type="Proteomes" id="UP000317371">
    <property type="component" value="Unassembled WGS sequence"/>
</dbReference>
<dbReference type="AlphaFoldDB" id="A0A540VET8"/>
<dbReference type="SUPFAM" id="SSF53649">
    <property type="entry name" value="Alkaline phosphatase-like"/>
    <property type="match status" value="1"/>
</dbReference>
<dbReference type="RefSeq" id="WP_141610554.1">
    <property type="nucleotide sequence ID" value="NZ_VIGC02000015.1"/>
</dbReference>
<dbReference type="PANTHER" id="PTHR45953:SF1">
    <property type="entry name" value="IDURONATE 2-SULFATASE"/>
    <property type="match status" value="1"/>
</dbReference>
<dbReference type="InterPro" id="IPR017850">
    <property type="entry name" value="Alkaline_phosphatase_core_sf"/>
</dbReference>
<keyword evidence="5" id="KW-0808">Transferase</keyword>
<sequence length="477" mass="55520">MSQPRPHIILIITDQQRFDTIRALGFPYMDTPNLDRLVQEGVTFTQCHITAPSCAPSRASLFTGYYPHTTGILKNGDRWTRSWVELLAESGYYCVNVGKMHTSPFETPLGFHERYVVENKDRYLEGRYYFDEWDKGLRARGLVKQQRELYRQRPDYRERLGAFEWELPEDTHSDFFVGDMATWWLKTKPKPDGPLFLQIGFPGPHPPYDPIPRYAEPYLDRELPLPQVTQEELAQQPPPFLAMRQHNAEVDHDSVVHLLNPTREQLHRQRAYYLANVTMIDEKIGQILQTLDQQGYLEDAVVIFTSDHGDALGDHGHSQKWTMYDVITRMPLIVWAPGRFAGGRQLDGLCQLMDIGPTILELAGITPPASFEAQSLLPALRGEAWEGRPYVFAEHCRDGILQETDYMTMVRSREWKLVHFLDEPFGQLFNLQEDPGEVHNLWDDPAAAAKKQELLDVLREWRIRSQYHTRDWSRDWR</sequence>
<protein>
    <submittedName>
        <fullName evidence="5">Sulfatase-like hydrolase/transferase</fullName>
    </submittedName>
</protein>
<dbReference type="GO" id="GO:0046872">
    <property type="term" value="F:metal ion binding"/>
    <property type="evidence" value="ECO:0007669"/>
    <property type="project" value="UniProtKB-KW"/>
</dbReference>
<dbReference type="Gene3D" id="3.40.720.10">
    <property type="entry name" value="Alkaline Phosphatase, subunit A"/>
    <property type="match status" value="1"/>
</dbReference>
<evidence type="ECO:0000256" key="3">
    <source>
        <dbReference type="ARBA" id="ARBA00022801"/>
    </source>
</evidence>